<feature type="domain" description="PELOTA RNA-binding" evidence="2">
    <location>
        <begin position="312"/>
        <end position="389"/>
    </location>
</feature>
<organism evidence="3 4">
    <name type="scientific">Lamprobacter modestohalophilus</name>
    <dbReference type="NCBI Taxonomy" id="1064514"/>
    <lineage>
        <taxon>Bacteria</taxon>
        <taxon>Pseudomonadati</taxon>
        <taxon>Pseudomonadota</taxon>
        <taxon>Gammaproteobacteria</taxon>
        <taxon>Chromatiales</taxon>
        <taxon>Chromatiaceae</taxon>
        <taxon>Lamprobacter</taxon>
    </lineage>
</organism>
<dbReference type="InterPro" id="IPR048336">
    <property type="entry name" value="StiP-like"/>
</dbReference>
<sequence>MRSQPKQQPAQGACFHGSYRPEDVHFLLTPIQLEPTPVAEKERLIQSGQRHYSEMLSRESLPSPRYMTLFEQAWAMNRARMAQGLLDLAVIIANQRPGAITLLSLARAGTPVGAVLKHTLTDLFARPTTHYSLSIIRDRGIDQQALRYVLEQAGHDPASIVFIDGWTGKGVIARTLRRAITDFTEHRRQGEEEADANTEDRRQRRFPSLCLDPNLYALTDLAGVGIAPSDADYLIPSSIMNATLSGLVSRSILNEQIGPQDFHGCVYYADFAPQDRSVWFVEALREAIREQIDAGYRPNPNPIDPTPARTRSQRLIAELKSRFAIRDENLIKPGIGEATRVLLRRVPELLILRDAEPPEVAHLRQLADEKGVRCEVDPSLPYQAVALIQACQPS</sequence>
<dbReference type="Proteomes" id="UP001138768">
    <property type="component" value="Unassembled WGS sequence"/>
</dbReference>
<evidence type="ECO:0000313" key="4">
    <source>
        <dbReference type="Proteomes" id="UP001138768"/>
    </source>
</evidence>
<dbReference type="Pfam" id="PF15608">
    <property type="entry name" value="PELOTA_1"/>
    <property type="match status" value="1"/>
</dbReference>
<dbReference type="EMBL" id="NRRY01000022">
    <property type="protein sequence ID" value="MBK1619534.1"/>
    <property type="molecule type" value="Genomic_DNA"/>
</dbReference>
<evidence type="ECO:0000259" key="1">
    <source>
        <dbReference type="Pfam" id="PF11202"/>
    </source>
</evidence>
<dbReference type="AlphaFoldDB" id="A0A9X0W9X8"/>
<gene>
    <name evidence="3" type="ORF">CKO42_14025</name>
</gene>
<name>A0A9X0W9X8_9GAMM</name>
<dbReference type="PIRSF" id="PIRSF020979">
    <property type="entry name" value="UCP020979"/>
    <property type="match status" value="1"/>
</dbReference>
<dbReference type="RefSeq" id="WP_274608922.1">
    <property type="nucleotide sequence ID" value="NZ_NRRY01000022.1"/>
</dbReference>
<dbReference type="InterPro" id="IPR011215">
    <property type="entry name" value="StiP_N"/>
</dbReference>
<evidence type="ECO:0000259" key="2">
    <source>
        <dbReference type="Pfam" id="PF15608"/>
    </source>
</evidence>
<accession>A0A9X0W9X8</accession>
<evidence type="ECO:0000313" key="3">
    <source>
        <dbReference type="EMBL" id="MBK1619534.1"/>
    </source>
</evidence>
<feature type="domain" description="Cysteine protease StiP N-terminal" evidence="1">
    <location>
        <begin position="17"/>
        <end position="284"/>
    </location>
</feature>
<proteinExistence type="predicted"/>
<comment type="caution">
    <text evidence="3">The sequence shown here is derived from an EMBL/GenBank/DDBJ whole genome shotgun (WGS) entry which is preliminary data.</text>
</comment>
<reference evidence="3 4" key="1">
    <citation type="journal article" date="2020" name="Microorganisms">
        <title>Osmotic Adaptation and Compatible Solute Biosynthesis of Phototrophic Bacteria as Revealed from Genome Analyses.</title>
        <authorList>
            <person name="Imhoff J.F."/>
            <person name="Rahn T."/>
            <person name="Kunzel S."/>
            <person name="Keller A."/>
            <person name="Neulinger S.C."/>
        </authorList>
    </citation>
    <scope>NUCLEOTIDE SEQUENCE [LARGE SCALE GENOMIC DNA]</scope>
    <source>
        <strain evidence="3 4">DSM 25653</strain>
    </source>
</reference>
<evidence type="ECO:0008006" key="5">
    <source>
        <dbReference type="Google" id="ProtNLM"/>
    </source>
</evidence>
<dbReference type="InterPro" id="IPR028157">
    <property type="entry name" value="PELOTA_dom"/>
</dbReference>
<protein>
    <recommendedName>
        <fullName evidence="5">PELOTA RNA-binding domain-containing protein</fullName>
    </recommendedName>
</protein>
<dbReference type="Pfam" id="PF11202">
    <property type="entry name" value="StiP"/>
    <property type="match status" value="1"/>
</dbReference>
<keyword evidence="4" id="KW-1185">Reference proteome</keyword>